<keyword evidence="3" id="KW-1185">Reference proteome</keyword>
<reference evidence="2 3" key="1">
    <citation type="journal article" date="2013" name="BMC Genomics">
        <title>Reconstruction of the lipid metabolism for the microalga Monoraphidium neglectum from its genome sequence reveals characteristics suitable for biofuel production.</title>
        <authorList>
            <person name="Bogen C."/>
            <person name="Al-Dilaimi A."/>
            <person name="Albersmeier A."/>
            <person name="Wichmann J."/>
            <person name="Grundmann M."/>
            <person name="Rupp O."/>
            <person name="Lauersen K.J."/>
            <person name="Blifernez-Klassen O."/>
            <person name="Kalinowski J."/>
            <person name="Goesmann A."/>
            <person name="Mussgnug J.H."/>
            <person name="Kruse O."/>
        </authorList>
    </citation>
    <scope>NUCLEOTIDE SEQUENCE [LARGE SCALE GENOMIC DNA]</scope>
    <source>
        <strain evidence="2 3">SAG 48.87</strain>
    </source>
</reference>
<evidence type="ECO:0000313" key="2">
    <source>
        <dbReference type="EMBL" id="KIZ01243.1"/>
    </source>
</evidence>
<dbReference type="OrthoDB" id="10681060at2759"/>
<dbReference type="Proteomes" id="UP000054498">
    <property type="component" value="Unassembled WGS sequence"/>
</dbReference>
<dbReference type="EMBL" id="KK101340">
    <property type="protein sequence ID" value="KIZ01243.1"/>
    <property type="molecule type" value="Genomic_DNA"/>
</dbReference>
<proteinExistence type="predicted"/>
<organism evidence="2 3">
    <name type="scientific">Monoraphidium neglectum</name>
    <dbReference type="NCBI Taxonomy" id="145388"/>
    <lineage>
        <taxon>Eukaryota</taxon>
        <taxon>Viridiplantae</taxon>
        <taxon>Chlorophyta</taxon>
        <taxon>core chlorophytes</taxon>
        <taxon>Chlorophyceae</taxon>
        <taxon>CS clade</taxon>
        <taxon>Sphaeropleales</taxon>
        <taxon>Selenastraceae</taxon>
        <taxon>Monoraphidium</taxon>
    </lineage>
</organism>
<sequence>MALLGQTPETALSALACSIEFYRRQQALAEEVRERACAKREMASEKKMVKLRAHCEAQLGKIHKAYKAAKHKCELLDQELREMATKYEHKSKQTRHLQEMVGQLQQQQQRQQQHDGGMRGHMTGGGGGGGGPTRMSPMGLAGGGGLHHQQHMVTTVRRTAVIDMSPNTGNILGGAFQQSNMALRGPSPGGRGVGGGGGGGNGMNIGQTSRGANNGLLGNLLHGGAALAPESPAGFGALTRGGGGGGGVFDQLPRGVSSADRLGGRGGVHGGGSSMGGAAAALNSLLAQGGGAGNGVVRHSGGAANGRLFGSGALGRSGGGGFNLSE</sequence>
<dbReference type="GeneID" id="25739597"/>
<evidence type="ECO:0000256" key="1">
    <source>
        <dbReference type="SAM" id="MobiDB-lite"/>
    </source>
</evidence>
<evidence type="ECO:0000313" key="3">
    <source>
        <dbReference type="Proteomes" id="UP000054498"/>
    </source>
</evidence>
<accession>A0A0D2JQ94</accession>
<protein>
    <submittedName>
        <fullName evidence="2">Uncharacterized protein</fullName>
    </submittedName>
</protein>
<name>A0A0D2JQ94_9CHLO</name>
<dbReference type="KEGG" id="mng:MNEG_6721"/>
<feature type="region of interest" description="Disordered" evidence="1">
    <location>
        <begin position="105"/>
        <end position="130"/>
    </location>
</feature>
<dbReference type="STRING" id="145388.A0A0D2JQ94"/>
<gene>
    <name evidence="2" type="ORF">MNEG_6721</name>
</gene>
<dbReference type="AlphaFoldDB" id="A0A0D2JQ94"/>
<dbReference type="RefSeq" id="XP_013900262.1">
    <property type="nucleotide sequence ID" value="XM_014044808.1"/>
</dbReference>